<reference evidence="2 3" key="1">
    <citation type="journal article" date="2014" name="PLoS ONE">
        <title>The first complete genome sequence of the class fimbriimonadia in the phylum armatimonadetes.</title>
        <authorList>
            <person name="Hu Z.Y."/>
            <person name="Wang Y.Z."/>
            <person name="Im W.T."/>
            <person name="Wang S.Y."/>
            <person name="Zhao G.P."/>
            <person name="Zheng H.J."/>
            <person name="Quan Z.X."/>
        </authorList>
    </citation>
    <scope>NUCLEOTIDE SEQUENCE [LARGE SCALE GENOMIC DNA]</scope>
    <source>
        <strain evidence="2">Gsoil 348</strain>
    </source>
</reference>
<accession>A0A068NS46</accession>
<keyword evidence="1" id="KW-1133">Transmembrane helix</keyword>
<gene>
    <name evidence="2" type="ORF">OP10G_3010</name>
</gene>
<dbReference type="OrthoDB" id="6052310at2"/>
<dbReference type="EMBL" id="CP007139">
    <property type="protein sequence ID" value="AIE86378.1"/>
    <property type="molecule type" value="Genomic_DNA"/>
</dbReference>
<feature type="transmembrane region" description="Helical" evidence="1">
    <location>
        <begin position="7"/>
        <end position="28"/>
    </location>
</feature>
<protein>
    <recommendedName>
        <fullName evidence="4">DUF3011 domain-containing protein</fullName>
    </recommendedName>
</protein>
<dbReference type="eggNOG" id="ENOG50310GY">
    <property type="taxonomic scope" value="Bacteria"/>
</dbReference>
<sequence>MKQTTKVAVRGTAVVLGAAIAAFGFAFVQARMTVESRDGRRAYRRIDDRRYENGNFRVRLIRRLSDAACIEGRSWGYDRNGIWVDRGCRAEFEITTSNWGDDRGNGDPWNNSGWHNGRWNGGQYDERWRNRRNNGDTRQITIQGRGERRAYTRIDTRGGVRLVRRLSDAPCEEGRSWGYDQNGIWVSRGCRAIFEINSYRGRSGDWGRNGDRIRD</sequence>
<dbReference type="HOGENOM" id="CLU_090005_1_1_0"/>
<evidence type="ECO:0000256" key="1">
    <source>
        <dbReference type="SAM" id="Phobius"/>
    </source>
</evidence>
<evidence type="ECO:0000313" key="3">
    <source>
        <dbReference type="Proteomes" id="UP000027982"/>
    </source>
</evidence>
<dbReference type="RefSeq" id="WP_025229653.1">
    <property type="nucleotide sequence ID" value="NZ_CP007139.1"/>
</dbReference>
<dbReference type="KEGG" id="fgi:OP10G_3010"/>
<dbReference type="AlphaFoldDB" id="A0A068NS46"/>
<evidence type="ECO:0008006" key="4">
    <source>
        <dbReference type="Google" id="ProtNLM"/>
    </source>
</evidence>
<keyword evidence="1" id="KW-0472">Membrane</keyword>
<name>A0A068NS46_FIMGI</name>
<evidence type="ECO:0000313" key="2">
    <source>
        <dbReference type="EMBL" id="AIE86378.1"/>
    </source>
</evidence>
<dbReference type="InterPro" id="IPR021381">
    <property type="entry name" value="DUF3011"/>
</dbReference>
<proteinExistence type="predicted"/>
<dbReference type="Proteomes" id="UP000027982">
    <property type="component" value="Chromosome"/>
</dbReference>
<keyword evidence="1" id="KW-0812">Transmembrane</keyword>
<dbReference type="STRING" id="661478.OP10G_3010"/>
<organism evidence="2 3">
    <name type="scientific">Fimbriimonas ginsengisoli Gsoil 348</name>
    <dbReference type="NCBI Taxonomy" id="661478"/>
    <lineage>
        <taxon>Bacteria</taxon>
        <taxon>Bacillati</taxon>
        <taxon>Armatimonadota</taxon>
        <taxon>Fimbriimonadia</taxon>
        <taxon>Fimbriimonadales</taxon>
        <taxon>Fimbriimonadaceae</taxon>
        <taxon>Fimbriimonas</taxon>
    </lineage>
</organism>
<keyword evidence="3" id="KW-1185">Reference proteome</keyword>
<dbReference type="Pfam" id="PF11218">
    <property type="entry name" value="DUF3011"/>
    <property type="match status" value="2"/>
</dbReference>